<gene>
    <name evidence="1" type="ORF">AKL17_3685</name>
</gene>
<dbReference type="CDD" id="cd10035">
    <property type="entry name" value="UDG_like"/>
    <property type="match status" value="1"/>
</dbReference>
<organism evidence="1 2">
    <name type="scientific">Frigidibacter mobilis</name>
    <dbReference type="NCBI Taxonomy" id="1335048"/>
    <lineage>
        <taxon>Bacteria</taxon>
        <taxon>Pseudomonadati</taxon>
        <taxon>Pseudomonadota</taxon>
        <taxon>Alphaproteobacteria</taxon>
        <taxon>Rhodobacterales</taxon>
        <taxon>Paracoccaceae</taxon>
        <taxon>Frigidibacter</taxon>
    </lineage>
</organism>
<proteinExistence type="predicted"/>
<reference evidence="1 2" key="1">
    <citation type="submission" date="2015-09" db="EMBL/GenBank/DDBJ databases">
        <title>Complete genome sequence of Defluviimonas alba cai42t isolated from an oilfield in Xinjiang.</title>
        <authorList>
            <person name="Geng S."/>
            <person name="Pan X."/>
            <person name="Wu X."/>
        </authorList>
    </citation>
    <scope>NUCLEOTIDE SEQUENCE [LARGE SCALE GENOMIC DNA]</scope>
    <source>
        <strain evidence="2">cai42</strain>
    </source>
</reference>
<evidence type="ECO:0000313" key="1">
    <source>
        <dbReference type="EMBL" id="AMY70908.1"/>
    </source>
</evidence>
<dbReference type="Proteomes" id="UP000076128">
    <property type="component" value="Chromosome"/>
</dbReference>
<dbReference type="AlphaFoldDB" id="A0A159Z8A8"/>
<dbReference type="EMBL" id="CP012661">
    <property type="protein sequence ID" value="AMY70908.1"/>
    <property type="molecule type" value="Genomic_DNA"/>
</dbReference>
<dbReference type="OrthoDB" id="4977218at2"/>
<evidence type="ECO:0000313" key="2">
    <source>
        <dbReference type="Proteomes" id="UP000076128"/>
    </source>
</evidence>
<protein>
    <recommendedName>
        <fullName evidence="3">Uracil DNA glycosylase superfamily protein</fullName>
    </recommendedName>
</protein>
<evidence type="ECO:0008006" key="3">
    <source>
        <dbReference type="Google" id="ProtNLM"/>
    </source>
</evidence>
<name>A0A159Z8A8_9RHOB</name>
<dbReference type="InterPro" id="IPR036895">
    <property type="entry name" value="Uracil-DNA_glycosylase-like_sf"/>
</dbReference>
<dbReference type="PATRIC" id="fig|1335048.3.peg.3821"/>
<dbReference type="KEGG" id="daa:AKL17_3685"/>
<keyword evidence="2" id="KW-1185">Reference proteome</keyword>
<dbReference type="SUPFAM" id="SSF52141">
    <property type="entry name" value="Uracil-DNA glycosylase-like"/>
    <property type="match status" value="1"/>
</dbReference>
<sequence length="228" mass="25707">MGSRGNIDIFLENLASFKAERVFNPWSANCEEVDVEDSFNIRLNNLRTVLRACADADEVDVWVGRDLGWRGGRRTGVAFVDEVSLSDYASSIEVAGLVKATVGPVMKERTATEIHLARRRISRKLFFWNVFPFHPHEANQPQSNRMHTRTEREIGLSFLKVALSLLPVRRAITIGNDATQAVQAMNVKCCPVRHPSYGGQRDFHRQLNAHYGLVSEEDTQPSLFDGHT</sequence>
<accession>A0A159Z8A8</accession>
<dbReference type="Gene3D" id="3.40.470.10">
    <property type="entry name" value="Uracil-DNA glycosylase-like domain"/>
    <property type="match status" value="1"/>
</dbReference>